<organism evidence="2 3">
    <name type="scientific">Nocardioides aestuarii</name>
    <dbReference type="NCBI Taxonomy" id="252231"/>
    <lineage>
        <taxon>Bacteria</taxon>
        <taxon>Bacillati</taxon>
        <taxon>Actinomycetota</taxon>
        <taxon>Actinomycetes</taxon>
        <taxon>Propionibacteriales</taxon>
        <taxon>Nocardioidaceae</taxon>
        <taxon>Nocardioides</taxon>
    </lineage>
</organism>
<dbReference type="InterPro" id="IPR000182">
    <property type="entry name" value="GNAT_dom"/>
</dbReference>
<dbReference type="Proteomes" id="UP001597351">
    <property type="component" value="Unassembled WGS sequence"/>
</dbReference>
<dbReference type="RefSeq" id="WP_343920457.1">
    <property type="nucleotide sequence ID" value="NZ_BAAAJT010000002.1"/>
</dbReference>
<dbReference type="SUPFAM" id="SSF55729">
    <property type="entry name" value="Acyl-CoA N-acyltransferases (Nat)"/>
    <property type="match status" value="1"/>
</dbReference>
<dbReference type="InterPro" id="IPR016181">
    <property type="entry name" value="Acyl_CoA_acyltransferase"/>
</dbReference>
<gene>
    <name evidence="2" type="ORF">ACFSDE_16580</name>
</gene>
<dbReference type="PANTHER" id="PTHR43792:SF13">
    <property type="entry name" value="ACETYLTRANSFERASE"/>
    <property type="match status" value="1"/>
</dbReference>
<dbReference type="PANTHER" id="PTHR43792">
    <property type="entry name" value="GNAT FAMILY, PUTATIVE (AFU_ORTHOLOGUE AFUA_3G00765)-RELATED-RELATED"/>
    <property type="match status" value="1"/>
</dbReference>
<evidence type="ECO:0000313" key="2">
    <source>
        <dbReference type="EMBL" id="MFD1948421.1"/>
    </source>
</evidence>
<dbReference type="EMBL" id="JBHUGD010000003">
    <property type="protein sequence ID" value="MFD1948421.1"/>
    <property type="molecule type" value="Genomic_DNA"/>
</dbReference>
<dbReference type="Pfam" id="PF13302">
    <property type="entry name" value="Acetyltransf_3"/>
    <property type="match status" value="1"/>
</dbReference>
<name>A0ABW4TS32_9ACTN</name>
<accession>A0ABW4TS32</accession>
<keyword evidence="3" id="KW-1185">Reference proteome</keyword>
<evidence type="ECO:0000259" key="1">
    <source>
        <dbReference type="PROSITE" id="PS51186"/>
    </source>
</evidence>
<dbReference type="Gene3D" id="3.40.630.30">
    <property type="match status" value="1"/>
</dbReference>
<dbReference type="InterPro" id="IPR051531">
    <property type="entry name" value="N-acetyltransferase"/>
</dbReference>
<comment type="caution">
    <text evidence="2">The sequence shown here is derived from an EMBL/GenBank/DDBJ whole genome shotgun (WGS) entry which is preliminary data.</text>
</comment>
<proteinExistence type="predicted"/>
<sequence length="217" mass="23340">MSHPRVRLVPATEALLDALNNDRSVFAEMVGSTIPDGWPEFPEAIDSTRNHLSTAAEHDRAWSMRFFLDEATSRLVGSGGFAGPPAGRTVEIGYEVAPEFRGRGFGAAAARALVEDAAASGEVDHVIAHTLPGPNPSTRVLARLGFERIADEDDPEVGVVWAWRRASSAPSGTVASALTSPTPHDVRTGRWGRAKVCVPRPTMSAVIRNVTRRPPMR</sequence>
<feature type="domain" description="N-acetyltransferase" evidence="1">
    <location>
        <begin position="6"/>
        <end position="167"/>
    </location>
</feature>
<protein>
    <submittedName>
        <fullName evidence="2">GNAT family protein</fullName>
    </submittedName>
</protein>
<evidence type="ECO:0000313" key="3">
    <source>
        <dbReference type="Proteomes" id="UP001597351"/>
    </source>
</evidence>
<dbReference type="PROSITE" id="PS51186">
    <property type="entry name" value="GNAT"/>
    <property type="match status" value="1"/>
</dbReference>
<reference evidence="3" key="1">
    <citation type="journal article" date="2019" name="Int. J. Syst. Evol. Microbiol.">
        <title>The Global Catalogue of Microorganisms (GCM) 10K type strain sequencing project: providing services to taxonomists for standard genome sequencing and annotation.</title>
        <authorList>
            <consortium name="The Broad Institute Genomics Platform"/>
            <consortium name="The Broad Institute Genome Sequencing Center for Infectious Disease"/>
            <person name="Wu L."/>
            <person name="Ma J."/>
        </authorList>
    </citation>
    <scope>NUCLEOTIDE SEQUENCE [LARGE SCALE GENOMIC DNA]</scope>
    <source>
        <strain evidence="3">CGMCC 1.12477</strain>
    </source>
</reference>